<reference evidence="1 2" key="1">
    <citation type="submission" date="2009-01" db="EMBL/GenBank/DDBJ databases">
        <title>Complete sequence of chromosome of Methylobacterium nodulans ORS 2060.</title>
        <authorList>
            <consortium name="US DOE Joint Genome Institute"/>
            <person name="Lucas S."/>
            <person name="Copeland A."/>
            <person name="Lapidus A."/>
            <person name="Glavina del Rio T."/>
            <person name="Dalin E."/>
            <person name="Tice H."/>
            <person name="Bruce D."/>
            <person name="Goodwin L."/>
            <person name="Pitluck S."/>
            <person name="Sims D."/>
            <person name="Brettin T."/>
            <person name="Detter J.C."/>
            <person name="Han C."/>
            <person name="Larimer F."/>
            <person name="Land M."/>
            <person name="Hauser L."/>
            <person name="Kyrpides N."/>
            <person name="Ivanova N."/>
            <person name="Marx C.J."/>
            <person name="Richardson P."/>
        </authorList>
    </citation>
    <scope>NUCLEOTIDE SEQUENCE [LARGE SCALE GENOMIC DNA]</scope>
    <source>
        <strain evidence="2">LMG 21967 / CNCM I-2342 / ORS 2060</strain>
    </source>
</reference>
<dbReference type="RefSeq" id="WP_015933276.1">
    <property type="nucleotide sequence ID" value="NC_011894.1"/>
</dbReference>
<name>B8IHQ0_METNO</name>
<protein>
    <submittedName>
        <fullName evidence="1">Uncharacterized protein</fullName>
    </submittedName>
</protein>
<dbReference type="HOGENOM" id="CLU_2479792_0_0_5"/>
<dbReference type="EMBL" id="CP001349">
    <property type="protein sequence ID" value="ACL61713.1"/>
    <property type="molecule type" value="Genomic_DNA"/>
</dbReference>
<gene>
    <name evidence="1" type="ordered locus">Mnod_6971</name>
</gene>
<evidence type="ECO:0000313" key="2">
    <source>
        <dbReference type="Proteomes" id="UP000008207"/>
    </source>
</evidence>
<sequence length="87" mass="9092">MDEPCACPYCRLTRRMMEVIAEEAAASGIAASGLSLRAADVALIALARVAGITLNRIDDIGTDRFANLVVQARDCARAEISAAGGIQ</sequence>
<keyword evidence="2" id="KW-1185">Reference proteome</keyword>
<proteinExistence type="predicted"/>
<dbReference type="Proteomes" id="UP000008207">
    <property type="component" value="Chromosome"/>
</dbReference>
<dbReference type="KEGG" id="mno:Mnod_6971"/>
<organism evidence="1 2">
    <name type="scientific">Methylobacterium nodulans (strain LMG 21967 / CNCM I-2342 / ORS 2060)</name>
    <dbReference type="NCBI Taxonomy" id="460265"/>
    <lineage>
        <taxon>Bacteria</taxon>
        <taxon>Pseudomonadati</taxon>
        <taxon>Pseudomonadota</taxon>
        <taxon>Alphaproteobacteria</taxon>
        <taxon>Hyphomicrobiales</taxon>
        <taxon>Methylobacteriaceae</taxon>
        <taxon>Methylobacterium</taxon>
    </lineage>
</organism>
<accession>B8IHQ0</accession>
<dbReference type="STRING" id="460265.Mnod_6971"/>
<dbReference type="AlphaFoldDB" id="B8IHQ0"/>
<evidence type="ECO:0000313" key="1">
    <source>
        <dbReference type="EMBL" id="ACL61713.1"/>
    </source>
</evidence>